<evidence type="ECO:0000313" key="2">
    <source>
        <dbReference type="Proteomes" id="UP000436047"/>
    </source>
</evidence>
<evidence type="ECO:0000313" key="1">
    <source>
        <dbReference type="EMBL" id="MSS90549.1"/>
    </source>
</evidence>
<dbReference type="EMBL" id="VUMI01000040">
    <property type="protein sequence ID" value="MSS90549.1"/>
    <property type="molecule type" value="Genomic_DNA"/>
</dbReference>
<name>A0A6N7W5P1_9FIRM</name>
<dbReference type="AlphaFoldDB" id="A0A6N7W5P1"/>
<reference evidence="1 2" key="1">
    <citation type="submission" date="2019-08" db="EMBL/GenBank/DDBJ databases">
        <title>In-depth cultivation of the pig gut microbiome towards novel bacterial diversity and tailored functional studies.</title>
        <authorList>
            <person name="Wylensek D."/>
            <person name="Hitch T.C.A."/>
            <person name="Clavel T."/>
        </authorList>
    </citation>
    <scope>NUCLEOTIDE SEQUENCE [LARGE SCALE GENOMIC DNA]</scope>
    <source>
        <strain evidence="1 2">WCA-389-WT-23B</strain>
    </source>
</reference>
<dbReference type="Proteomes" id="UP000436047">
    <property type="component" value="Unassembled WGS sequence"/>
</dbReference>
<protein>
    <submittedName>
        <fullName evidence="1">DUF4318 domain-containing protein</fullName>
    </submittedName>
</protein>
<gene>
    <name evidence="1" type="ORF">FYJ45_20405</name>
</gene>
<proteinExistence type="predicted"/>
<keyword evidence="2" id="KW-1185">Reference proteome</keyword>
<accession>A0A6N7W5P1</accession>
<organism evidence="1 2">
    <name type="scientific">Eisenbergiella porci</name>
    <dbReference type="NCBI Taxonomy" id="2652274"/>
    <lineage>
        <taxon>Bacteria</taxon>
        <taxon>Bacillati</taxon>
        <taxon>Bacillota</taxon>
        <taxon>Clostridia</taxon>
        <taxon>Lachnospirales</taxon>
        <taxon>Lachnospiraceae</taxon>
        <taxon>Eisenbergiella</taxon>
    </lineage>
</organism>
<comment type="caution">
    <text evidence="1">The sequence shown here is derived from an EMBL/GenBank/DDBJ whole genome shotgun (WGS) entry which is preliminary data.</text>
</comment>
<sequence length="73" mass="8450">MFKKAFWVPYDESDTYPTVAKAHQAISKYCEENGYPYSFNGDDEVAINGKLYEIYRGYESGSRGNYGIKCREK</sequence>